<accession>E4UMQ8</accession>
<protein>
    <submittedName>
        <fullName evidence="1">Uncharacterized protein</fullName>
    </submittedName>
</protein>
<proteinExistence type="predicted"/>
<keyword evidence="2" id="KW-1185">Reference proteome</keyword>
<name>E4UMQ8_ARTGP</name>
<evidence type="ECO:0000313" key="1">
    <source>
        <dbReference type="EMBL" id="EFR00262.1"/>
    </source>
</evidence>
<dbReference type="AlphaFoldDB" id="E4UMQ8"/>
<dbReference type="EMBL" id="DS989823">
    <property type="protein sequence ID" value="EFR00262.1"/>
    <property type="molecule type" value="Genomic_DNA"/>
</dbReference>
<dbReference type="HOGENOM" id="CLU_2170461_0_0_1"/>
<sequence>MPTQSLAFPVNTRMQSKMISFGGNPKEHHQLHTYEKNSPCGGREFKTGPSWGQGHTYLAPTLCASFFFTRRGRASGRNPAVGRPLYVLQHITEHEAIAKRSPLENSALQG</sequence>
<dbReference type="GeneID" id="10031054"/>
<evidence type="ECO:0000313" key="2">
    <source>
        <dbReference type="Proteomes" id="UP000002669"/>
    </source>
</evidence>
<dbReference type="InParanoid" id="E4UMQ8"/>
<organism evidence="2">
    <name type="scientific">Arthroderma gypseum (strain ATCC MYA-4604 / CBS 118893)</name>
    <name type="common">Microsporum gypseum</name>
    <dbReference type="NCBI Taxonomy" id="535722"/>
    <lineage>
        <taxon>Eukaryota</taxon>
        <taxon>Fungi</taxon>
        <taxon>Dikarya</taxon>
        <taxon>Ascomycota</taxon>
        <taxon>Pezizomycotina</taxon>
        <taxon>Eurotiomycetes</taxon>
        <taxon>Eurotiomycetidae</taxon>
        <taxon>Onygenales</taxon>
        <taxon>Arthrodermataceae</taxon>
        <taxon>Nannizzia</taxon>
    </lineage>
</organism>
<gene>
    <name evidence="1" type="ORF">MGYG_03265</name>
</gene>
<dbReference type="VEuPathDB" id="FungiDB:MGYG_03265"/>
<dbReference type="RefSeq" id="XP_003175744.1">
    <property type="nucleotide sequence ID" value="XM_003175696.1"/>
</dbReference>
<dbReference type="Proteomes" id="UP000002669">
    <property type="component" value="Unassembled WGS sequence"/>
</dbReference>
<reference evidence="2" key="1">
    <citation type="journal article" date="2012" name="MBio">
        <title>Comparative genome analysis of Trichophyton rubrum and related dermatophytes reveals candidate genes involved in infection.</title>
        <authorList>
            <person name="Martinez D.A."/>
            <person name="Oliver B.G."/>
            <person name="Graeser Y."/>
            <person name="Goldberg J.M."/>
            <person name="Li W."/>
            <person name="Martinez-Rossi N.M."/>
            <person name="Monod M."/>
            <person name="Shelest E."/>
            <person name="Barton R.C."/>
            <person name="Birch E."/>
            <person name="Brakhage A.A."/>
            <person name="Chen Z."/>
            <person name="Gurr S.J."/>
            <person name="Heiman D."/>
            <person name="Heitman J."/>
            <person name="Kosti I."/>
            <person name="Rossi A."/>
            <person name="Saif S."/>
            <person name="Samalova M."/>
            <person name="Saunders C.W."/>
            <person name="Shea T."/>
            <person name="Summerbell R.C."/>
            <person name="Xu J."/>
            <person name="Young S."/>
            <person name="Zeng Q."/>
            <person name="Birren B.W."/>
            <person name="Cuomo C.A."/>
            <person name="White T.C."/>
        </authorList>
    </citation>
    <scope>NUCLEOTIDE SEQUENCE [LARGE SCALE GENOMIC DNA]</scope>
    <source>
        <strain evidence="2">ATCC MYA-4604 / CBS 118893</strain>
    </source>
</reference>